<feature type="coiled-coil region" evidence="2">
    <location>
        <begin position="352"/>
        <end position="407"/>
    </location>
</feature>
<organism evidence="5 6">
    <name type="scientific">Colocasia esculenta</name>
    <name type="common">Wild taro</name>
    <name type="synonym">Arum esculentum</name>
    <dbReference type="NCBI Taxonomy" id="4460"/>
    <lineage>
        <taxon>Eukaryota</taxon>
        <taxon>Viridiplantae</taxon>
        <taxon>Streptophyta</taxon>
        <taxon>Embryophyta</taxon>
        <taxon>Tracheophyta</taxon>
        <taxon>Spermatophyta</taxon>
        <taxon>Magnoliopsida</taxon>
        <taxon>Liliopsida</taxon>
        <taxon>Araceae</taxon>
        <taxon>Aroideae</taxon>
        <taxon>Colocasieae</taxon>
        <taxon>Colocasia</taxon>
    </lineage>
</organism>
<dbReference type="EMBL" id="NMUH01002024">
    <property type="protein sequence ID" value="MQL97266.1"/>
    <property type="molecule type" value="Genomic_DNA"/>
</dbReference>
<keyword evidence="2" id="KW-0175">Coiled coil</keyword>
<name>A0A843VQI9_COLES</name>
<evidence type="ECO:0000313" key="6">
    <source>
        <dbReference type="Proteomes" id="UP000652761"/>
    </source>
</evidence>
<feature type="region of interest" description="Disordered" evidence="3">
    <location>
        <begin position="144"/>
        <end position="176"/>
    </location>
</feature>
<dbReference type="AlphaFoldDB" id="A0A843VQI9"/>
<evidence type="ECO:0000313" key="5">
    <source>
        <dbReference type="EMBL" id="MQL97266.1"/>
    </source>
</evidence>
<evidence type="ECO:0000256" key="2">
    <source>
        <dbReference type="SAM" id="Coils"/>
    </source>
</evidence>
<protein>
    <recommendedName>
        <fullName evidence="4">CCHC-type domain-containing protein</fullName>
    </recommendedName>
</protein>
<feature type="region of interest" description="Disordered" evidence="3">
    <location>
        <begin position="453"/>
        <end position="509"/>
    </location>
</feature>
<dbReference type="Proteomes" id="UP000652761">
    <property type="component" value="Unassembled WGS sequence"/>
</dbReference>
<dbReference type="Pfam" id="PF14223">
    <property type="entry name" value="Retrotran_gag_2"/>
    <property type="match status" value="1"/>
</dbReference>
<keyword evidence="1" id="KW-0862">Zinc</keyword>
<dbReference type="GO" id="GO:0008270">
    <property type="term" value="F:zinc ion binding"/>
    <property type="evidence" value="ECO:0007669"/>
    <property type="project" value="UniProtKB-KW"/>
</dbReference>
<dbReference type="OrthoDB" id="1303541at2759"/>
<keyword evidence="6" id="KW-1185">Reference proteome</keyword>
<feature type="domain" description="CCHC-type" evidence="4">
    <location>
        <begin position="220"/>
        <end position="235"/>
    </location>
</feature>
<evidence type="ECO:0000256" key="1">
    <source>
        <dbReference type="PROSITE-ProRule" id="PRU00047"/>
    </source>
</evidence>
<feature type="compositionally biased region" description="Polar residues" evidence="3">
    <location>
        <begin position="453"/>
        <end position="465"/>
    </location>
</feature>
<dbReference type="PANTHER" id="PTHR34676:SF8">
    <property type="entry name" value="TRANSMEMBRANE PROTEIN"/>
    <property type="match status" value="1"/>
</dbReference>
<dbReference type="PANTHER" id="PTHR34676">
    <property type="entry name" value="DUF4219 DOMAIN-CONTAINING PROTEIN-RELATED"/>
    <property type="match status" value="1"/>
</dbReference>
<dbReference type="SUPFAM" id="SSF57756">
    <property type="entry name" value="Retrovirus zinc finger-like domains"/>
    <property type="match status" value="1"/>
</dbReference>
<dbReference type="InterPro" id="IPR036875">
    <property type="entry name" value="Znf_CCHC_sf"/>
</dbReference>
<sequence>MMQCVVHPKEYSRVSTCTSAKEKWDKLDLIYEGTSEVRETKASMLVSEYEMFKMNNDETISDMFARFMLIINGLKGLKKEYSESDLVRKILRSLPSSWNTKATIIEDSKDLSKMKFDELIGFLMTYEINVKRKETEEKPKRLIALKASSKSSSRSKKDVQQESDEPETSSNSENDEMTMLTRQFKKFLKFKRKGSGNSKSFQKKDFSNKFESNKKSDIICYECKKQGHMRGECPELKKKLKKEKFTFKKAKAMLATWSDEDEDEDAQEASEDEEIQCLMARSDDSNEVNSSFETYTVDEWEEAYTVLFEKFCEFKSENKTLKKKINSFVHNKHNDEQVVALTKEVEMMKIDEEAHIEEMDYLKTKLQEIQKEKESLTNSLESLQNEHKETINKLEQAEKDLKGKAAEDLTRFVKGMQNLDAILGSNIFVAKHGIGYQPVKQKKMGETLITSFVDSNPSTSKQIPSKNKKGQAKGKKQEPKKISSAVKTNKKSVNSPKKGCRQCTPYAAI</sequence>
<gene>
    <name evidence="5" type="ORF">Taro_029950</name>
</gene>
<dbReference type="PROSITE" id="PS50158">
    <property type="entry name" value="ZF_CCHC"/>
    <property type="match status" value="1"/>
</dbReference>
<proteinExistence type="predicted"/>
<comment type="caution">
    <text evidence="5">The sequence shown here is derived from an EMBL/GenBank/DDBJ whole genome shotgun (WGS) entry which is preliminary data.</text>
</comment>
<keyword evidence="1" id="KW-0863">Zinc-finger</keyword>
<reference evidence="5" key="1">
    <citation type="submission" date="2017-07" db="EMBL/GenBank/DDBJ databases">
        <title>Taro Niue Genome Assembly and Annotation.</title>
        <authorList>
            <person name="Atibalentja N."/>
            <person name="Keating K."/>
            <person name="Fields C.J."/>
        </authorList>
    </citation>
    <scope>NUCLEOTIDE SEQUENCE</scope>
    <source>
        <strain evidence="5">Niue_2</strain>
        <tissue evidence="5">Leaf</tissue>
    </source>
</reference>
<dbReference type="Gene3D" id="4.10.60.10">
    <property type="entry name" value="Zinc finger, CCHC-type"/>
    <property type="match status" value="1"/>
</dbReference>
<evidence type="ECO:0000259" key="4">
    <source>
        <dbReference type="PROSITE" id="PS50158"/>
    </source>
</evidence>
<feature type="compositionally biased region" description="Polar residues" evidence="3">
    <location>
        <begin position="485"/>
        <end position="495"/>
    </location>
</feature>
<evidence type="ECO:0000256" key="3">
    <source>
        <dbReference type="SAM" id="MobiDB-lite"/>
    </source>
</evidence>
<dbReference type="GO" id="GO:0003676">
    <property type="term" value="F:nucleic acid binding"/>
    <property type="evidence" value="ECO:0007669"/>
    <property type="project" value="InterPro"/>
</dbReference>
<dbReference type="InterPro" id="IPR001878">
    <property type="entry name" value="Znf_CCHC"/>
</dbReference>
<accession>A0A843VQI9</accession>
<keyword evidence="1" id="KW-0479">Metal-binding</keyword>